<keyword evidence="3" id="KW-1185">Reference proteome</keyword>
<accession>A0A314KJI5</accession>
<evidence type="ECO:0000313" key="2">
    <source>
        <dbReference type="EMBL" id="OIT28934.1"/>
    </source>
</evidence>
<feature type="compositionally biased region" description="Acidic residues" evidence="1">
    <location>
        <begin position="427"/>
        <end position="445"/>
    </location>
</feature>
<sequence>MQQVIEDQGRDADNKKGNNSLVVHQGSDANKMINTPAVIRSSNGTIPRENTTAAVLSAEANPTTAAGTQSMGVTEVGKEHAKPGMTKSPTDSEVKLTDASAARKNKLPADIPATRALEIIYKAVSKATVVALAVTAALVAKPSAADQAESTLHQVHQVSVGIEQVAPGALTPTDSLTTKVDLATPKAGLSMAKGAGQTRKSVTNHSNSASKSNDWTVVNRTSSKKKSTGKSGHTAKDPVVVGVAKSDAQNIAAPTVELSAQTAGLKATGVNVEGYEFVLTSSNEDGIRKNAKGDGWTIVRSPTRQNTSSGVQEQQQHLSIHGPRQIVVQVTSPNVFDILAVEDDVGMNSPPINNTKMVQQYTSDGKKEIGNESRQLLLSTGNVYDVVKEFEKEKSNVQSSQHKQSQDHRELVDQGMLQGKLWADQVGGEEDEDGVDFEYGDDTESEGGSPLSVASPTAQGNKATRTSPTTKLSPIAPVFVALKQGGDFSPG</sequence>
<dbReference type="EMBL" id="MJEQ01001909">
    <property type="protein sequence ID" value="OIT28934.1"/>
    <property type="molecule type" value="Genomic_DNA"/>
</dbReference>
<dbReference type="Gramene" id="OIT28934">
    <property type="protein sequence ID" value="OIT28934"/>
    <property type="gene ID" value="A4A49_33713"/>
</dbReference>
<feature type="compositionally biased region" description="Basic and acidic residues" evidence="1">
    <location>
        <begin position="7"/>
        <end position="16"/>
    </location>
</feature>
<evidence type="ECO:0000313" key="3">
    <source>
        <dbReference type="Proteomes" id="UP000187609"/>
    </source>
</evidence>
<evidence type="ECO:0000256" key="1">
    <source>
        <dbReference type="SAM" id="MobiDB-lite"/>
    </source>
</evidence>
<organism evidence="2 3">
    <name type="scientific">Nicotiana attenuata</name>
    <name type="common">Coyote tobacco</name>
    <dbReference type="NCBI Taxonomy" id="49451"/>
    <lineage>
        <taxon>Eukaryota</taxon>
        <taxon>Viridiplantae</taxon>
        <taxon>Streptophyta</taxon>
        <taxon>Embryophyta</taxon>
        <taxon>Tracheophyta</taxon>
        <taxon>Spermatophyta</taxon>
        <taxon>Magnoliopsida</taxon>
        <taxon>eudicotyledons</taxon>
        <taxon>Gunneridae</taxon>
        <taxon>Pentapetalae</taxon>
        <taxon>asterids</taxon>
        <taxon>lamiids</taxon>
        <taxon>Solanales</taxon>
        <taxon>Solanaceae</taxon>
        <taxon>Nicotianoideae</taxon>
        <taxon>Nicotianeae</taxon>
        <taxon>Nicotiana</taxon>
    </lineage>
</organism>
<reference evidence="2" key="1">
    <citation type="submission" date="2016-11" db="EMBL/GenBank/DDBJ databases">
        <title>The genome of Nicotiana attenuata.</title>
        <authorList>
            <person name="Xu S."/>
            <person name="Brockmoeller T."/>
            <person name="Gaquerel E."/>
            <person name="Navarro A."/>
            <person name="Kuhl H."/>
            <person name="Gase K."/>
            <person name="Ling Z."/>
            <person name="Zhou W."/>
            <person name="Kreitzer C."/>
            <person name="Stanke M."/>
            <person name="Tang H."/>
            <person name="Lyons E."/>
            <person name="Pandey P."/>
            <person name="Pandey S.P."/>
            <person name="Timmermann B."/>
            <person name="Baldwin I.T."/>
        </authorList>
    </citation>
    <scope>NUCLEOTIDE SEQUENCE [LARGE SCALE GENOMIC DNA]</scope>
    <source>
        <strain evidence="2">UT</strain>
    </source>
</reference>
<feature type="compositionally biased region" description="Polar residues" evidence="1">
    <location>
        <begin position="198"/>
        <end position="220"/>
    </location>
</feature>
<dbReference type="SMR" id="A0A314KJI5"/>
<gene>
    <name evidence="2" type="ORF">A4A49_33713</name>
</gene>
<feature type="region of interest" description="Disordered" evidence="1">
    <location>
        <begin position="427"/>
        <end position="475"/>
    </location>
</feature>
<feature type="region of interest" description="Disordered" evidence="1">
    <location>
        <begin position="190"/>
        <end position="236"/>
    </location>
</feature>
<dbReference type="AlphaFoldDB" id="A0A314KJI5"/>
<feature type="region of interest" description="Disordered" evidence="1">
    <location>
        <begin position="1"/>
        <end position="20"/>
    </location>
</feature>
<protein>
    <submittedName>
        <fullName evidence="2">Uncharacterized protein</fullName>
    </submittedName>
</protein>
<dbReference type="Proteomes" id="UP000187609">
    <property type="component" value="Unassembled WGS sequence"/>
</dbReference>
<name>A0A314KJI5_NICAT</name>
<proteinExistence type="predicted"/>
<feature type="compositionally biased region" description="Polar residues" evidence="1">
    <location>
        <begin position="452"/>
        <end position="472"/>
    </location>
</feature>
<comment type="caution">
    <text evidence="2">The sequence shown here is derived from an EMBL/GenBank/DDBJ whole genome shotgun (WGS) entry which is preliminary data.</text>
</comment>